<dbReference type="PANTHER" id="PTHR43443">
    <property type="entry name" value="3-HEXULOSE-6-PHOSPHATE ISOMERASE"/>
    <property type="match status" value="1"/>
</dbReference>
<evidence type="ECO:0000259" key="2">
    <source>
        <dbReference type="PROSITE" id="PS51464"/>
    </source>
</evidence>
<keyword evidence="4" id="KW-1185">Reference proteome</keyword>
<dbReference type="Proteomes" id="UP001163831">
    <property type="component" value="Chromosome"/>
</dbReference>
<organism evidence="3 4">
    <name type="scientific">Candidatus Kirkpatrickella diaphorinae</name>
    <dbReference type="NCBI Taxonomy" id="2984322"/>
    <lineage>
        <taxon>Bacteria</taxon>
        <taxon>Pseudomonadati</taxon>
        <taxon>Pseudomonadota</taxon>
        <taxon>Alphaproteobacteria</taxon>
        <taxon>Acetobacterales</taxon>
        <taxon>Acetobacteraceae</taxon>
        <taxon>Candidatus Kirkpatrickella</taxon>
    </lineage>
</organism>
<dbReference type="InterPro" id="IPR001347">
    <property type="entry name" value="SIS_dom"/>
</dbReference>
<dbReference type="SUPFAM" id="SSF53697">
    <property type="entry name" value="SIS domain"/>
    <property type="match status" value="1"/>
</dbReference>
<dbReference type="Pfam" id="PF01380">
    <property type="entry name" value="SIS"/>
    <property type="match status" value="1"/>
</dbReference>
<accession>A0ABY6GJS4</accession>
<dbReference type="PROSITE" id="PS51464">
    <property type="entry name" value="SIS"/>
    <property type="match status" value="1"/>
</dbReference>
<dbReference type="RefSeq" id="WP_319807382.1">
    <property type="nucleotide sequence ID" value="NZ_CP107052.1"/>
</dbReference>
<comment type="similarity">
    <text evidence="1">Belongs to the SIS family. PHI subfamily.</text>
</comment>
<evidence type="ECO:0000313" key="4">
    <source>
        <dbReference type="Proteomes" id="UP001163831"/>
    </source>
</evidence>
<protein>
    <submittedName>
        <fullName evidence="3">SIS domain-containing protein</fullName>
    </submittedName>
</protein>
<gene>
    <name evidence="3" type="ORF">N5W20_02685</name>
</gene>
<evidence type="ECO:0000313" key="3">
    <source>
        <dbReference type="EMBL" id="UYH51787.1"/>
    </source>
</evidence>
<dbReference type="Gene3D" id="3.40.50.10490">
    <property type="entry name" value="Glucose-6-phosphate isomerase like protein, domain 1"/>
    <property type="match status" value="1"/>
</dbReference>
<dbReference type="InterPro" id="IPR046348">
    <property type="entry name" value="SIS_dom_sf"/>
</dbReference>
<evidence type="ECO:0000256" key="1">
    <source>
        <dbReference type="ARBA" id="ARBA00009235"/>
    </source>
</evidence>
<proteinExistence type="inferred from homology"/>
<sequence>MKSLISAKASLQIVRDETSRLMRNIAPTQLEAVAELCLAISKGGKTGMRWFFSGQGRSGLVAQMMAMRFMHLGLNTHFVGEASAPSIQPEDVIVLISGSGGTHLTLHFGKIAHDVGAKIISITRAGESALQKLSDITLEIPASDLRQFAGSLFEQGALLACDALFVRLVKEFGVSEAEMARRHTNFQ</sequence>
<dbReference type="InterPro" id="IPR017552">
    <property type="entry name" value="PHI/rmpB"/>
</dbReference>
<dbReference type="PANTHER" id="PTHR43443:SF1">
    <property type="entry name" value="3-HEXULOSE-6-PHOSPHATE ISOMERASE"/>
    <property type="match status" value="1"/>
</dbReference>
<feature type="domain" description="SIS" evidence="2">
    <location>
        <begin position="36"/>
        <end position="174"/>
    </location>
</feature>
<name>A0ABY6GJS4_9PROT</name>
<dbReference type="EMBL" id="CP107052">
    <property type="protein sequence ID" value="UYH51787.1"/>
    <property type="molecule type" value="Genomic_DNA"/>
</dbReference>
<reference evidence="3" key="1">
    <citation type="submission" date="2022-10" db="EMBL/GenBank/DDBJ databases">
        <title>Candidatus Kirkpatrella diaphorinas gen. nov., sp. nov., an uncultured endosymbiont identified in a population of Diaphorina citri from Hawaii.</title>
        <authorList>
            <person name="Henry E.M."/>
            <person name="Carlson C.R."/>
            <person name="Kuo Y.-W."/>
        </authorList>
    </citation>
    <scope>NUCLEOTIDE SEQUENCE</scope>
    <source>
        <strain evidence="3">CADCRV1</strain>
    </source>
</reference>